<sequence length="70" mass="7333">MQHRGQEIAEAVPAVLGRTALGHAASQAGTSARRPAEAVGTYHSTGRAALDARDRTPPAAWRMDLPRSGT</sequence>
<name>A0ABY6I1L7_STRPE</name>
<reference evidence="2" key="1">
    <citation type="submission" date="2022-10" db="EMBL/GenBank/DDBJ databases">
        <title>Cytochrome P450 Catalyzes Benzene Ring Formation in the Biosynthesis of Trialkyl-Substituted Aromatic Polyketides.</title>
        <authorList>
            <person name="Zhao E."/>
            <person name="Ge H."/>
        </authorList>
    </citation>
    <scope>NUCLEOTIDE SEQUENCE</scope>
    <source>
        <strain evidence="2">NA0869</strain>
    </source>
</reference>
<accession>A0ABY6I1L7</accession>
<dbReference type="EMBL" id="CP107567">
    <property type="protein sequence ID" value="UYQ60871.1"/>
    <property type="molecule type" value="Genomic_DNA"/>
</dbReference>
<proteinExistence type="predicted"/>
<evidence type="ECO:0000313" key="2">
    <source>
        <dbReference type="EMBL" id="UYQ60871.1"/>
    </source>
</evidence>
<dbReference type="Proteomes" id="UP001163878">
    <property type="component" value="Chromosome"/>
</dbReference>
<organism evidence="2 3">
    <name type="scientific">Streptomyces peucetius</name>
    <dbReference type="NCBI Taxonomy" id="1950"/>
    <lineage>
        <taxon>Bacteria</taxon>
        <taxon>Bacillati</taxon>
        <taxon>Actinomycetota</taxon>
        <taxon>Actinomycetes</taxon>
        <taxon>Kitasatosporales</taxon>
        <taxon>Streptomycetaceae</taxon>
        <taxon>Streptomyces</taxon>
    </lineage>
</organism>
<gene>
    <name evidence="2" type="ORF">OGH68_04905</name>
</gene>
<evidence type="ECO:0000313" key="3">
    <source>
        <dbReference type="Proteomes" id="UP001163878"/>
    </source>
</evidence>
<keyword evidence="3" id="KW-1185">Reference proteome</keyword>
<protein>
    <recommendedName>
        <fullName evidence="4">PmrA</fullName>
    </recommendedName>
</protein>
<feature type="region of interest" description="Disordered" evidence="1">
    <location>
        <begin position="23"/>
        <end position="70"/>
    </location>
</feature>
<evidence type="ECO:0008006" key="4">
    <source>
        <dbReference type="Google" id="ProtNLM"/>
    </source>
</evidence>
<dbReference type="RefSeq" id="WP_264242077.1">
    <property type="nucleotide sequence ID" value="NZ_CP107567.1"/>
</dbReference>
<evidence type="ECO:0000256" key="1">
    <source>
        <dbReference type="SAM" id="MobiDB-lite"/>
    </source>
</evidence>